<keyword evidence="1" id="KW-0472">Membrane</keyword>
<dbReference type="EMBL" id="JBJUIK010000008">
    <property type="protein sequence ID" value="KAL3520556.1"/>
    <property type="molecule type" value="Genomic_DNA"/>
</dbReference>
<feature type="transmembrane region" description="Helical" evidence="1">
    <location>
        <begin position="62"/>
        <end position="83"/>
    </location>
</feature>
<evidence type="ECO:0000313" key="3">
    <source>
        <dbReference type="EMBL" id="KAL3520556.1"/>
    </source>
</evidence>
<organism evidence="3 4">
    <name type="scientific">Cinchona calisaya</name>
    <dbReference type="NCBI Taxonomy" id="153742"/>
    <lineage>
        <taxon>Eukaryota</taxon>
        <taxon>Viridiplantae</taxon>
        <taxon>Streptophyta</taxon>
        <taxon>Embryophyta</taxon>
        <taxon>Tracheophyta</taxon>
        <taxon>Spermatophyta</taxon>
        <taxon>Magnoliopsida</taxon>
        <taxon>eudicotyledons</taxon>
        <taxon>Gunneridae</taxon>
        <taxon>Pentapetalae</taxon>
        <taxon>asterids</taxon>
        <taxon>lamiids</taxon>
        <taxon>Gentianales</taxon>
        <taxon>Rubiaceae</taxon>
        <taxon>Cinchonoideae</taxon>
        <taxon>Cinchoneae</taxon>
        <taxon>Cinchona</taxon>
    </lineage>
</organism>
<dbReference type="PANTHER" id="PTHR33116">
    <property type="entry name" value="REVERSE TRANSCRIPTASE ZINC-BINDING DOMAIN-CONTAINING PROTEIN-RELATED-RELATED"/>
    <property type="match status" value="1"/>
</dbReference>
<evidence type="ECO:0000256" key="1">
    <source>
        <dbReference type="SAM" id="Phobius"/>
    </source>
</evidence>
<dbReference type="AlphaFoldDB" id="A0ABD2ZNW3"/>
<reference evidence="3 4" key="1">
    <citation type="submission" date="2024-11" db="EMBL/GenBank/DDBJ databases">
        <title>A near-complete genome assembly of Cinchona calisaya.</title>
        <authorList>
            <person name="Lian D.C."/>
            <person name="Zhao X.W."/>
            <person name="Wei L."/>
        </authorList>
    </citation>
    <scope>NUCLEOTIDE SEQUENCE [LARGE SCALE GENOMIC DNA]</scope>
    <source>
        <tissue evidence="3">Nenye</tissue>
    </source>
</reference>
<keyword evidence="1" id="KW-1133">Transmembrane helix</keyword>
<keyword evidence="1" id="KW-0812">Transmembrane</keyword>
<protein>
    <recommendedName>
        <fullName evidence="2">Reverse transcriptase domain-containing protein</fullName>
    </recommendedName>
</protein>
<feature type="domain" description="Reverse transcriptase" evidence="2">
    <location>
        <begin position="2"/>
        <end position="144"/>
    </location>
</feature>
<gene>
    <name evidence="3" type="ORF">ACH5RR_018705</name>
</gene>
<dbReference type="InterPro" id="IPR000477">
    <property type="entry name" value="RT_dom"/>
</dbReference>
<name>A0ABD2ZNW3_9GENT</name>
<dbReference type="Pfam" id="PF00078">
    <property type="entry name" value="RVT_1"/>
    <property type="match status" value="1"/>
</dbReference>
<sequence>MKVYDTLIWHLLFNVMQVMGFPERYIGWVKRCVTAAYFSVNLNGSLVGYFRNERGLRLGDPISFYLFLLALEVYTALFSWNIARTSFDFHPRCKALDLSHLSFADDHFIITAATEKSFQVIKDTLEEFGNLSGLQPSYQKSVQCILLVLKKEKKMDCVT</sequence>
<dbReference type="Proteomes" id="UP001630127">
    <property type="component" value="Unassembled WGS sequence"/>
</dbReference>
<evidence type="ECO:0000259" key="2">
    <source>
        <dbReference type="Pfam" id="PF00078"/>
    </source>
</evidence>
<evidence type="ECO:0000313" key="4">
    <source>
        <dbReference type="Proteomes" id="UP001630127"/>
    </source>
</evidence>
<proteinExistence type="predicted"/>
<dbReference type="PANTHER" id="PTHR33116:SF80">
    <property type="entry name" value="REVERSE TRANSCRIPTASE ZINC-BINDING DOMAIN-CONTAINING PROTEIN"/>
    <property type="match status" value="1"/>
</dbReference>
<accession>A0ABD2ZNW3</accession>
<keyword evidence="4" id="KW-1185">Reference proteome</keyword>
<comment type="caution">
    <text evidence="3">The sequence shown here is derived from an EMBL/GenBank/DDBJ whole genome shotgun (WGS) entry which is preliminary data.</text>
</comment>